<feature type="region of interest" description="Disordered" evidence="1">
    <location>
        <begin position="1"/>
        <end position="211"/>
    </location>
</feature>
<feature type="compositionally biased region" description="Basic and acidic residues" evidence="1">
    <location>
        <begin position="125"/>
        <end position="139"/>
    </location>
</feature>
<dbReference type="RefSeq" id="WP_169610218.1">
    <property type="nucleotide sequence ID" value="NZ_CP051682.1"/>
</dbReference>
<dbReference type="AlphaFoldDB" id="A0A7L5E2Z8"/>
<proteinExistence type="predicted"/>
<dbReference type="KEGG" id="mrob:HH214_18710"/>
<feature type="compositionally biased region" description="Polar residues" evidence="1">
    <location>
        <begin position="152"/>
        <end position="168"/>
    </location>
</feature>
<reference evidence="2 3" key="1">
    <citation type="submission" date="2020-04" db="EMBL/GenBank/DDBJ databases">
        <title>Genome sequencing of novel species.</title>
        <authorList>
            <person name="Heo J."/>
            <person name="Kim S.-J."/>
            <person name="Kim J.-S."/>
            <person name="Hong S.-B."/>
            <person name="Kwon S.-W."/>
        </authorList>
    </citation>
    <scope>NUCLEOTIDE SEQUENCE [LARGE SCALE GENOMIC DNA]</scope>
    <source>
        <strain evidence="2 3">F39-2</strain>
    </source>
</reference>
<keyword evidence="3" id="KW-1185">Reference proteome</keyword>
<evidence type="ECO:0000313" key="3">
    <source>
        <dbReference type="Proteomes" id="UP000503278"/>
    </source>
</evidence>
<evidence type="ECO:0000256" key="1">
    <source>
        <dbReference type="SAM" id="MobiDB-lite"/>
    </source>
</evidence>
<feature type="compositionally biased region" description="Basic and acidic residues" evidence="1">
    <location>
        <begin position="9"/>
        <end position="20"/>
    </location>
</feature>
<protein>
    <submittedName>
        <fullName evidence="2">Uncharacterized protein</fullName>
    </submittedName>
</protein>
<organism evidence="2 3">
    <name type="scientific">Mucilaginibacter robiniae</name>
    <dbReference type="NCBI Taxonomy" id="2728022"/>
    <lineage>
        <taxon>Bacteria</taxon>
        <taxon>Pseudomonadati</taxon>
        <taxon>Bacteroidota</taxon>
        <taxon>Sphingobacteriia</taxon>
        <taxon>Sphingobacteriales</taxon>
        <taxon>Sphingobacteriaceae</taxon>
        <taxon>Mucilaginibacter</taxon>
    </lineage>
</organism>
<name>A0A7L5E2Z8_9SPHI</name>
<dbReference type="EMBL" id="CP051682">
    <property type="protein sequence ID" value="QJD97760.1"/>
    <property type="molecule type" value="Genomic_DNA"/>
</dbReference>
<evidence type="ECO:0000313" key="2">
    <source>
        <dbReference type="EMBL" id="QJD97760.1"/>
    </source>
</evidence>
<dbReference type="Proteomes" id="UP000503278">
    <property type="component" value="Chromosome"/>
</dbReference>
<sequence>MIMVPYDDEPTKDYPHHTEQTDNAPAGGYEVKDDDDNLEEKDLKRSYIFGDSHDVNPNQPGYESEGMGGQAFNKNNVTRSGDDLANPSRTAGYSNDYFKRTEPLEEHPEDNNFKPTNQEGAPDMNEGKEEVPGYREAPDQQKVGGVDPNEGGDQSSNSTGGQQYQEGTADNDGDRQKVGQDDSDTPGTAYYKPEDDNGTPDYGSNSPDDNK</sequence>
<feature type="compositionally biased region" description="Polar residues" evidence="1">
    <location>
        <begin position="202"/>
        <end position="211"/>
    </location>
</feature>
<accession>A0A7L5E2Z8</accession>
<gene>
    <name evidence="2" type="ORF">HH214_18710</name>
</gene>
<feature type="compositionally biased region" description="Basic and acidic residues" evidence="1">
    <location>
        <begin position="97"/>
        <end position="112"/>
    </location>
</feature>